<feature type="region of interest" description="Disordered" evidence="1">
    <location>
        <begin position="1"/>
        <end position="21"/>
    </location>
</feature>
<dbReference type="Proteomes" id="UP001500711">
    <property type="component" value="Unassembled WGS sequence"/>
</dbReference>
<evidence type="ECO:0000256" key="1">
    <source>
        <dbReference type="SAM" id="MobiDB-lite"/>
    </source>
</evidence>
<evidence type="ECO:0000313" key="3">
    <source>
        <dbReference type="EMBL" id="GAA3641619.1"/>
    </source>
</evidence>
<organism evidence="3 4">
    <name type="scientific">Lentzea roselyniae</name>
    <dbReference type="NCBI Taxonomy" id="531940"/>
    <lineage>
        <taxon>Bacteria</taxon>
        <taxon>Bacillati</taxon>
        <taxon>Actinomycetota</taxon>
        <taxon>Actinomycetes</taxon>
        <taxon>Pseudonocardiales</taxon>
        <taxon>Pseudonocardiaceae</taxon>
        <taxon>Lentzea</taxon>
    </lineage>
</organism>
<feature type="transmembrane region" description="Helical" evidence="2">
    <location>
        <begin position="141"/>
        <end position="164"/>
    </location>
</feature>
<evidence type="ECO:0000313" key="4">
    <source>
        <dbReference type="Proteomes" id="UP001500711"/>
    </source>
</evidence>
<name>A0ABP7AVD5_9PSEU</name>
<keyword evidence="2" id="KW-0472">Membrane</keyword>
<keyword evidence="2" id="KW-1133">Transmembrane helix</keyword>
<accession>A0ABP7AVD5</accession>
<dbReference type="EMBL" id="BAABBE010000007">
    <property type="protein sequence ID" value="GAA3641619.1"/>
    <property type="molecule type" value="Genomic_DNA"/>
</dbReference>
<keyword evidence="2" id="KW-0812">Transmembrane</keyword>
<proteinExistence type="predicted"/>
<sequence>MQRPSENAQQSDETAEETAHAPRFWNTRRAWLSCVSPKCLGNLPPIQATPALAHTPIRNGLRWSCCDAGSEAVTSTISPGSGNAERLEADHQADDHVDEQGWNGCQPLSVRFGDDGRVGRPEEPLVHVRLRNRAGRFQSTLAQIVGALGPWPFAVVLVIGRAWWLNRRRRKAVRPDRR</sequence>
<reference evidence="4" key="1">
    <citation type="journal article" date="2019" name="Int. J. Syst. Evol. Microbiol.">
        <title>The Global Catalogue of Microorganisms (GCM) 10K type strain sequencing project: providing services to taxonomists for standard genome sequencing and annotation.</title>
        <authorList>
            <consortium name="The Broad Institute Genomics Platform"/>
            <consortium name="The Broad Institute Genome Sequencing Center for Infectious Disease"/>
            <person name="Wu L."/>
            <person name="Ma J."/>
        </authorList>
    </citation>
    <scope>NUCLEOTIDE SEQUENCE [LARGE SCALE GENOMIC DNA]</scope>
    <source>
        <strain evidence="4">JCM 17494</strain>
    </source>
</reference>
<comment type="caution">
    <text evidence="3">The sequence shown here is derived from an EMBL/GenBank/DDBJ whole genome shotgun (WGS) entry which is preliminary data.</text>
</comment>
<keyword evidence="4" id="KW-1185">Reference proteome</keyword>
<evidence type="ECO:0000256" key="2">
    <source>
        <dbReference type="SAM" id="Phobius"/>
    </source>
</evidence>
<protein>
    <submittedName>
        <fullName evidence="3">Uncharacterized protein</fullName>
    </submittedName>
</protein>
<feature type="compositionally biased region" description="Polar residues" evidence="1">
    <location>
        <begin position="1"/>
        <end position="12"/>
    </location>
</feature>
<gene>
    <name evidence="3" type="ORF">GCM10022267_29940</name>
</gene>